<keyword evidence="2" id="KW-1185">Reference proteome</keyword>
<dbReference type="HOGENOM" id="CLU_460639_0_0_5"/>
<evidence type="ECO:0000313" key="2">
    <source>
        <dbReference type="Proteomes" id="UP000000692"/>
    </source>
</evidence>
<gene>
    <name evidence="1" type="ordered locus">KVU_0906</name>
</gene>
<evidence type="ECO:0000313" key="1">
    <source>
        <dbReference type="EMBL" id="AEM40745.1"/>
    </source>
</evidence>
<name>F9Y5J2_KETVW</name>
<dbReference type="AlphaFoldDB" id="F9Y5J2"/>
<dbReference type="eggNOG" id="ENOG5031CGT">
    <property type="taxonomic scope" value="Bacteria"/>
</dbReference>
<organism evidence="1 2">
    <name type="scientific">Ketogulonicigenium vulgare (strain WSH-001)</name>
    <dbReference type="NCBI Taxonomy" id="759362"/>
    <lineage>
        <taxon>Bacteria</taxon>
        <taxon>Pseudomonadati</taxon>
        <taxon>Pseudomonadota</taxon>
        <taxon>Alphaproteobacteria</taxon>
        <taxon>Rhodobacterales</taxon>
        <taxon>Roseobacteraceae</taxon>
        <taxon>Ketogulonicigenium</taxon>
    </lineage>
</organism>
<dbReference type="KEGG" id="kvl:KVU_0906"/>
<proteinExistence type="predicted"/>
<accession>F9Y5J2</accession>
<reference evidence="1 2" key="1">
    <citation type="journal article" date="2011" name="J. Bacteriol.">
        <title>Complete genome sequence of the industrial strain Ketogulonicigenium vulgare WSH-001.</title>
        <authorList>
            <person name="Liu L."/>
            <person name="Li Y."/>
            <person name="Zhang J."/>
            <person name="Zhou Z."/>
            <person name="Liu J."/>
            <person name="Li X."/>
            <person name="Zhou J."/>
            <person name="Du G."/>
            <person name="Wang L."/>
            <person name="Chen J."/>
        </authorList>
    </citation>
    <scope>NUCLEOTIDE SEQUENCE [LARGE SCALE GENOMIC DNA]</scope>
    <source>
        <strain evidence="1 2">WSH-001</strain>
    </source>
</reference>
<protein>
    <submittedName>
        <fullName evidence="1">Uncharacterized protein</fullName>
    </submittedName>
</protein>
<dbReference type="EMBL" id="CP002018">
    <property type="protein sequence ID" value="AEM40745.1"/>
    <property type="molecule type" value="Genomic_DNA"/>
</dbReference>
<dbReference type="Proteomes" id="UP000000692">
    <property type="component" value="Chromosome"/>
</dbReference>
<sequence>MRNGQVGVDDEGLVQQRHFRQELLHAARDDVVVDHSIRLGLGGFGVLFQCFLGLNSQFALEHSSVDVSFRQRQRCSCSDVHCELLADFQRFVFGTVQRNQHADTAKALGSSVVNIGHDGRAFQNVQAAQVQVFADTCDSVGQHVSNGLAVQLGGFQHFNGLAGFQCNLGDITHQVLEVDVFANEVRFRVDLDSNTATARNGNADQTFSSDAISFFSGFSQAFGAQPVGCSFHIAIGFGQSFFDIHHACARHFAQLFNHCGGDRHGHLHQMGWVRVGVSPLPDSFAKALGLLASSSDSGGGSGFFSHGCFCQHFHGAQIDASGAQLCIHTVQSRACDQVGVKSDGACGIVVTRDHIVNAFGRAVGVNDRHNRDTQLVGFFDGQLLFVDVDDEQQVRNATHFADAAQRGLQFGLLALKTQTLFLGHAFKATIRVFVDLLQGLNALADGLPVGQRAAQPTVVDVVLCRLFSSIGDCRLSLTLGADEQHTAATGDGVAHDLQGFVQQRDSLRQVKNVDTITRAVDELAHTGVPARGLVTKVNACLKQLAHGELGKSHVLSFPVLWPRRRVQGFPQPVDLAGFLPARPAFACEVTPH</sequence>